<evidence type="ECO:0000313" key="3">
    <source>
        <dbReference type="Proteomes" id="UP001215598"/>
    </source>
</evidence>
<organism evidence="2 3">
    <name type="scientific">Mycena metata</name>
    <dbReference type="NCBI Taxonomy" id="1033252"/>
    <lineage>
        <taxon>Eukaryota</taxon>
        <taxon>Fungi</taxon>
        <taxon>Dikarya</taxon>
        <taxon>Basidiomycota</taxon>
        <taxon>Agaricomycotina</taxon>
        <taxon>Agaricomycetes</taxon>
        <taxon>Agaricomycetidae</taxon>
        <taxon>Agaricales</taxon>
        <taxon>Marasmiineae</taxon>
        <taxon>Mycenaceae</taxon>
        <taxon>Mycena</taxon>
    </lineage>
</organism>
<feature type="compositionally biased region" description="Low complexity" evidence="1">
    <location>
        <begin position="255"/>
        <end position="270"/>
    </location>
</feature>
<protein>
    <submittedName>
        <fullName evidence="2">Uncharacterized protein</fullName>
    </submittedName>
</protein>
<accession>A0AAD7N975</accession>
<comment type="caution">
    <text evidence="2">The sequence shown here is derived from an EMBL/GenBank/DDBJ whole genome shotgun (WGS) entry which is preliminary data.</text>
</comment>
<reference evidence="2" key="1">
    <citation type="submission" date="2023-03" db="EMBL/GenBank/DDBJ databases">
        <title>Massive genome expansion in bonnet fungi (Mycena s.s.) driven by repeated elements and novel gene families across ecological guilds.</title>
        <authorList>
            <consortium name="Lawrence Berkeley National Laboratory"/>
            <person name="Harder C.B."/>
            <person name="Miyauchi S."/>
            <person name="Viragh M."/>
            <person name="Kuo A."/>
            <person name="Thoen E."/>
            <person name="Andreopoulos B."/>
            <person name="Lu D."/>
            <person name="Skrede I."/>
            <person name="Drula E."/>
            <person name="Henrissat B."/>
            <person name="Morin E."/>
            <person name="Kohler A."/>
            <person name="Barry K."/>
            <person name="LaButti K."/>
            <person name="Morin E."/>
            <person name="Salamov A."/>
            <person name="Lipzen A."/>
            <person name="Mereny Z."/>
            <person name="Hegedus B."/>
            <person name="Baldrian P."/>
            <person name="Stursova M."/>
            <person name="Weitz H."/>
            <person name="Taylor A."/>
            <person name="Grigoriev I.V."/>
            <person name="Nagy L.G."/>
            <person name="Martin F."/>
            <person name="Kauserud H."/>
        </authorList>
    </citation>
    <scope>NUCLEOTIDE SEQUENCE</scope>
    <source>
        <strain evidence="2">CBHHK182m</strain>
    </source>
</reference>
<dbReference type="AlphaFoldDB" id="A0AAD7N975"/>
<evidence type="ECO:0000313" key="2">
    <source>
        <dbReference type="EMBL" id="KAJ7750621.1"/>
    </source>
</evidence>
<proteinExistence type="predicted"/>
<sequence length="344" mass="37444">MPRTPENKFSGPKLQSNTGSLRLCQSDGQGHRTLEEVGSPHILQSYHLRLMPRMKNDGVIFGILYDSDADYPACHASFFPDKTYRTHSLATHEAEPKTEYFLVTNADEARVYTNGADARSSPLRDSLWTGHRGLAAVAHALGDWCRSKHGHASPQRISPRTKKPSADDVSSLTTYCHLRPFPPAPIQPKPLGPFTTRTRSHTAGARCRHLSPFPPAPIQPKVLGTRTRSHTAGARRSDVARRSNTPSKASSLHRVAGIATSSSSVSGAASKRSRLSPPPYAGLSNTGSDTPGGVIVSAEGHFFRSDAEVTAALQKSSVEIKMFRDVTSAREWFMALPPEDDDDD</sequence>
<gene>
    <name evidence="2" type="ORF">B0H16DRAFT_1460718</name>
</gene>
<feature type="region of interest" description="Disordered" evidence="1">
    <location>
        <begin position="1"/>
        <end position="20"/>
    </location>
</feature>
<feature type="compositionally biased region" description="Pro residues" evidence="1">
    <location>
        <begin position="180"/>
        <end position="191"/>
    </location>
</feature>
<dbReference type="EMBL" id="JARKIB010000065">
    <property type="protein sequence ID" value="KAJ7750621.1"/>
    <property type="molecule type" value="Genomic_DNA"/>
</dbReference>
<feature type="region of interest" description="Disordered" evidence="1">
    <location>
        <begin position="148"/>
        <end position="292"/>
    </location>
</feature>
<keyword evidence="3" id="KW-1185">Reference proteome</keyword>
<dbReference type="Proteomes" id="UP001215598">
    <property type="component" value="Unassembled WGS sequence"/>
</dbReference>
<evidence type="ECO:0000256" key="1">
    <source>
        <dbReference type="SAM" id="MobiDB-lite"/>
    </source>
</evidence>
<name>A0AAD7N975_9AGAR</name>